<dbReference type="EMBL" id="CYUE01000002">
    <property type="protein sequence ID" value="CUK24701.1"/>
    <property type="molecule type" value="Genomic_DNA"/>
</dbReference>
<dbReference type="AlphaFoldDB" id="A0A0P1IU10"/>
<evidence type="ECO:0000313" key="4">
    <source>
        <dbReference type="Proteomes" id="UP000051184"/>
    </source>
</evidence>
<organism evidence="3 4">
    <name type="scientific">Cognatishimia activa</name>
    <dbReference type="NCBI Taxonomy" id="1715691"/>
    <lineage>
        <taxon>Bacteria</taxon>
        <taxon>Pseudomonadati</taxon>
        <taxon>Pseudomonadota</taxon>
        <taxon>Alphaproteobacteria</taxon>
        <taxon>Rhodobacterales</taxon>
        <taxon>Paracoccaceae</taxon>
        <taxon>Cognatishimia</taxon>
    </lineage>
</organism>
<dbReference type="RefSeq" id="WP_058313683.1">
    <property type="nucleotide sequence ID" value="NZ_CYTO01000004.1"/>
</dbReference>
<proteinExistence type="predicted"/>
<name>A0A0P1IU10_9RHOB</name>
<evidence type="ECO:0000259" key="2">
    <source>
        <dbReference type="Pfam" id="PF01551"/>
    </source>
</evidence>
<sequence length="378" mass="39848">MKFPAVLAALTLSAQLAHAEIDAASAARAAAEKLESASLSLAKAKSSRNQVKALTQTIQAYEEGLASLREGLRRAAIRESQLDQQLKSKEGEIARLLGVLQAVGRTQSPTMLLHPEGPEGTVRAGMILADVTPAMDGEAAKLRDLLIEVRILRELQQGAADTLGEGLSGAQDARIALAKAISDRTDLPKRFTEDPVQTALLIASTETLEGFASGLTEMSPEPEGISPLPDISHRKGSLPLPVQAEVLRRPGEADAAGLVRPGLVLATRPNALVTSPAAATIRYRGPLLDFGNVMVLEPQPGLLFVIAGLHTVYGEVGQVVASGAPVGLMGGNDPTTDAILSQSSEGTGQDRTETLYIEVRQGKTPINPEDWFQTDKDG</sequence>
<gene>
    <name evidence="3" type="ORF">TA5114_00487</name>
</gene>
<dbReference type="InterPro" id="IPR016047">
    <property type="entry name" value="M23ase_b-sheet_dom"/>
</dbReference>
<accession>A0A0P1IU10</accession>
<dbReference type="SUPFAM" id="SSF51261">
    <property type="entry name" value="Duplicated hybrid motif"/>
    <property type="match status" value="1"/>
</dbReference>
<feature type="signal peptide" evidence="1">
    <location>
        <begin position="1"/>
        <end position="19"/>
    </location>
</feature>
<dbReference type="InterPro" id="IPR011055">
    <property type="entry name" value="Dup_hybrid_motif"/>
</dbReference>
<keyword evidence="1" id="KW-0732">Signal</keyword>
<dbReference type="CDD" id="cd12797">
    <property type="entry name" value="M23_peptidase"/>
    <property type="match status" value="1"/>
</dbReference>
<feature type="chain" id="PRO_5006065619" evidence="1">
    <location>
        <begin position="20"/>
        <end position="378"/>
    </location>
</feature>
<keyword evidence="4" id="KW-1185">Reference proteome</keyword>
<dbReference type="STRING" id="1715691.TA5113_00247"/>
<evidence type="ECO:0000256" key="1">
    <source>
        <dbReference type="SAM" id="SignalP"/>
    </source>
</evidence>
<protein>
    <submittedName>
        <fullName evidence="3">Membrane-bound metallopeptidase</fullName>
    </submittedName>
</protein>
<dbReference type="OrthoDB" id="9809144at2"/>
<dbReference type="Proteomes" id="UP000051184">
    <property type="component" value="Unassembled WGS sequence"/>
</dbReference>
<dbReference type="Gene3D" id="2.70.70.10">
    <property type="entry name" value="Glucose Permease (Domain IIA)"/>
    <property type="match status" value="1"/>
</dbReference>
<feature type="domain" description="M23ase beta-sheet core" evidence="2">
    <location>
        <begin position="261"/>
        <end position="368"/>
    </location>
</feature>
<dbReference type="Pfam" id="PF01551">
    <property type="entry name" value="Peptidase_M23"/>
    <property type="match status" value="1"/>
</dbReference>
<evidence type="ECO:0000313" key="3">
    <source>
        <dbReference type="EMBL" id="CUK24701.1"/>
    </source>
</evidence>
<reference evidence="4" key="1">
    <citation type="submission" date="2015-09" db="EMBL/GenBank/DDBJ databases">
        <authorList>
            <person name="Rodrigo-Torres Lidia"/>
            <person name="Arahal R.David."/>
        </authorList>
    </citation>
    <scope>NUCLEOTIDE SEQUENCE [LARGE SCALE GENOMIC DNA]</scope>
    <source>
        <strain evidence="4">CECT 5114</strain>
    </source>
</reference>